<proteinExistence type="predicted"/>
<dbReference type="Gene3D" id="3.80.10.10">
    <property type="entry name" value="Ribonuclease Inhibitor"/>
    <property type="match status" value="1"/>
</dbReference>
<sequence>MYSYSCNRSVIIEAQLEERGIRKDIDVTLLYLSDRNLKEVCDLGRFKILRYLWLNGNKLRRIDCILNNFRLSELYLENNELIDISGALGHLTCLQVLMLHNNQLTKLEEVVRELRPMQALRVLNLFNNPLAQENEYRSYVIHHLPSVELLDRQEVLQSERDRAWRMYEQEQYLLRETIAFGRRAEGLPPRTRPQDRHKRPSTIPEKDVVANNFDAPPYENPNHAVALRSVSRAVMQYSMFDWSKVPKSEERRLAEGPPGLPQIMTIRFK</sequence>
<organism evidence="2 3">
    <name type="scientific">Branchiostoma belcheri</name>
    <name type="common">Amphioxus</name>
    <dbReference type="NCBI Taxonomy" id="7741"/>
    <lineage>
        <taxon>Eukaryota</taxon>
        <taxon>Metazoa</taxon>
        <taxon>Chordata</taxon>
        <taxon>Cephalochordata</taxon>
        <taxon>Leptocardii</taxon>
        <taxon>Amphioxiformes</taxon>
        <taxon>Branchiostomatidae</taxon>
        <taxon>Branchiostoma</taxon>
    </lineage>
</organism>
<dbReference type="InterPro" id="IPR032675">
    <property type="entry name" value="LRR_dom_sf"/>
</dbReference>
<name>A0A6P4Z4S2_BRABE</name>
<evidence type="ECO:0000313" key="2">
    <source>
        <dbReference type="Proteomes" id="UP000515135"/>
    </source>
</evidence>
<dbReference type="OrthoDB" id="10251250at2759"/>
<dbReference type="RefSeq" id="XP_019636495.1">
    <property type="nucleotide sequence ID" value="XM_019780936.1"/>
</dbReference>
<keyword evidence="2" id="KW-1185">Reference proteome</keyword>
<dbReference type="PANTHER" id="PTHR46759:SF1">
    <property type="entry name" value="LEUCINE-RICH REPEAT-CONTAINING PROTEIN 72"/>
    <property type="match status" value="1"/>
</dbReference>
<evidence type="ECO:0000313" key="3">
    <source>
        <dbReference type="RefSeq" id="XP_019636495.1"/>
    </source>
</evidence>
<dbReference type="AlphaFoldDB" id="A0A6P4Z4S2"/>
<protein>
    <submittedName>
        <fullName evidence="3">Leucine-rich repeat-containing protein 72-like</fullName>
    </submittedName>
</protein>
<gene>
    <name evidence="3" type="primary">LOC109479062</name>
</gene>
<dbReference type="InterPro" id="IPR042655">
    <property type="entry name" value="LRC72"/>
</dbReference>
<evidence type="ECO:0000256" key="1">
    <source>
        <dbReference type="SAM" id="MobiDB-lite"/>
    </source>
</evidence>
<dbReference type="KEGG" id="bbel:109479062"/>
<accession>A0A6P4Z4S2</accession>
<dbReference type="PROSITE" id="PS51450">
    <property type="entry name" value="LRR"/>
    <property type="match status" value="1"/>
</dbReference>
<feature type="region of interest" description="Disordered" evidence="1">
    <location>
        <begin position="184"/>
        <end position="208"/>
    </location>
</feature>
<dbReference type="SUPFAM" id="SSF52058">
    <property type="entry name" value="L domain-like"/>
    <property type="match status" value="1"/>
</dbReference>
<dbReference type="InterPro" id="IPR001611">
    <property type="entry name" value="Leu-rich_rpt"/>
</dbReference>
<dbReference type="GeneID" id="109479062"/>
<dbReference type="PANTHER" id="PTHR46759">
    <property type="entry name" value="LEUCINE-RICH REPEAT-CONTAINING PROTEIN 72"/>
    <property type="match status" value="1"/>
</dbReference>
<reference evidence="3" key="1">
    <citation type="submission" date="2025-08" db="UniProtKB">
        <authorList>
            <consortium name="RefSeq"/>
        </authorList>
    </citation>
    <scope>IDENTIFICATION</scope>
    <source>
        <tissue evidence="3">Gonad</tissue>
    </source>
</reference>
<dbReference type="Proteomes" id="UP000515135">
    <property type="component" value="Unplaced"/>
</dbReference>
<dbReference type="Pfam" id="PF14580">
    <property type="entry name" value="LRR_9"/>
    <property type="match status" value="1"/>
</dbReference>